<sequence>MSSTHNRKEMAQVRLSRLKFFINKKHNRSSPEQQHSAASAASSSATSHINLEPPTKRRMPEAMTPSTQTHLIIRFYDQNIQAKDSHGRTQKDMLSWSGKQLELNHNYIQMLFPLPEGSPYNWSAPVVTREVFDAFRSRSELRDSMQLSFERMLEFYGFAISREPKPNAQSKQEDSEKSSGSNTETSPEDNSSLPTESKATTASSSKFSSATYSIIRGPKWRKKTTNWCIRFDHNHLRITRILRCLRVMGLQTECNAFYEALQEVFADPTVSIGDRSMMYWTRAVQRPLHQAPDDDHCDWLEAWEEEQQNTTGREGE</sequence>
<feature type="domain" description="Opioid growth factor receptor (OGFr) conserved" evidence="3">
    <location>
        <begin position="71"/>
        <end position="162"/>
    </location>
</feature>
<dbReference type="eggNOG" id="ENOG502S3JY">
    <property type="taxonomic scope" value="Eukaryota"/>
</dbReference>
<evidence type="ECO:0000256" key="1">
    <source>
        <dbReference type="ARBA" id="ARBA00010365"/>
    </source>
</evidence>
<keyword evidence="5" id="KW-1185">Reference proteome</keyword>
<reference evidence="5" key="1">
    <citation type="journal article" date="2011" name="Nat. Commun.">
        <title>Effector diversification within compartments of the Leptosphaeria maculans genome affected by Repeat-Induced Point mutations.</title>
        <authorList>
            <person name="Rouxel T."/>
            <person name="Grandaubert J."/>
            <person name="Hane J.K."/>
            <person name="Hoede C."/>
            <person name="van de Wouw A.P."/>
            <person name="Couloux A."/>
            <person name="Dominguez V."/>
            <person name="Anthouard V."/>
            <person name="Bally P."/>
            <person name="Bourras S."/>
            <person name="Cozijnsen A.J."/>
            <person name="Ciuffetti L.M."/>
            <person name="Degrave A."/>
            <person name="Dilmaghani A."/>
            <person name="Duret L."/>
            <person name="Fudal I."/>
            <person name="Goodwin S.B."/>
            <person name="Gout L."/>
            <person name="Glaser N."/>
            <person name="Linglin J."/>
            <person name="Kema G.H.J."/>
            <person name="Lapalu N."/>
            <person name="Lawrence C.B."/>
            <person name="May K."/>
            <person name="Meyer M."/>
            <person name="Ollivier B."/>
            <person name="Poulain J."/>
            <person name="Schoch C.L."/>
            <person name="Simon A."/>
            <person name="Spatafora J.W."/>
            <person name="Stachowiak A."/>
            <person name="Turgeon B.G."/>
            <person name="Tyler B.M."/>
            <person name="Vincent D."/>
            <person name="Weissenbach J."/>
            <person name="Amselem J."/>
            <person name="Quesneville H."/>
            <person name="Oliver R.P."/>
            <person name="Wincker P."/>
            <person name="Balesdent M.-H."/>
            <person name="Howlett B.J."/>
        </authorList>
    </citation>
    <scope>NUCLEOTIDE SEQUENCE [LARGE SCALE GENOMIC DNA]</scope>
    <source>
        <strain evidence="5">JN3 / isolate v23.1.3 / race Av1-4-5-6-7-8</strain>
    </source>
</reference>
<dbReference type="PANTHER" id="PTHR14015">
    <property type="entry name" value="OPIOID GROWTH FACTOR RECEPTOR OGFR ZETA-TYPE OPIOID RECEPTOR"/>
    <property type="match status" value="1"/>
</dbReference>
<feature type="region of interest" description="Disordered" evidence="2">
    <location>
        <begin position="164"/>
        <end position="202"/>
    </location>
</feature>
<dbReference type="InterPro" id="IPR039574">
    <property type="entry name" value="OGFr"/>
</dbReference>
<dbReference type="RefSeq" id="XP_003843099.1">
    <property type="nucleotide sequence ID" value="XM_003843051.1"/>
</dbReference>
<dbReference type="VEuPathDB" id="FungiDB:LEMA_P088590.1"/>
<protein>
    <recommendedName>
        <fullName evidence="3">Opioid growth factor receptor (OGFr) conserved domain-containing protein</fullName>
    </recommendedName>
</protein>
<evidence type="ECO:0000259" key="3">
    <source>
        <dbReference type="Pfam" id="PF04664"/>
    </source>
</evidence>
<organism evidence="4 5">
    <name type="scientific">Leptosphaeria maculans (strain JN3 / isolate v23.1.3 / race Av1-4-5-6-7-8)</name>
    <name type="common">Blackleg fungus</name>
    <name type="synonym">Phoma lingam</name>
    <dbReference type="NCBI Taxonomy" id="985895"/>
    <lineage>
        <taxon>Eukaryota</taxon>
        <taxon>Fungi</taxon>
        <taxon>Dikarya</taxon>
        <taxon>Ascomycota</taxon>
        <taxon>Pezizomycotina</taxon>
        <taxon>Dothideomycetes</taxon>
        <taxon>Pleosporomycetidae</taxon>
        <taxon>Pleosporales</taxon>
        <taxon>Pleosporineae</taxon>
        <taxon>Leptosphaeriaceae</taxon>
        <taxon>Plenodomus</taxon>
        <taxon>Plenodomus lingam/Leptosphaeria maculans species complex</taxon>
    </lineage>
</organism>
<evidence type="ECO:0000256" key="2">
    <source>
        <dbReference type="SAM" id="MobiDB-lite"/>
    </source>
</evidence>
<evidence type="ECO:0000313" key="5">
    <source>
        <dbReference type="Proteomes" id="UP000002668"/>
    </source>
</evidence>
<proteinExistence type="inferred from homology"/>
<comment type="similarity">
    <text evidence="1">Belongs to the opioid growth factor receptor family.</text>
</comment>
<feature type="compositionally biased region" description="Low complexity" evidence="2">
    <location>
        <begin position="36"/>
        <end position="45"/>
    </location>
</feature>
<feature type="region of interest" description="Disordered" evidence="2">
    <location>
        <begin position="26"/>
        <end position="63"/>
    </location>
</feature>
<feature type="compositionally biased region" description="Polar residues" evidence="2">
    <location>
        <begin position="178"/>
        <end position="195"/>
    </location>
</feature>
<dbReference type="PANTHER" id="PTHR14015:SF2">
    <property type="entry name" value="OPIOID GROWTH FACTOR RECEPTOR (OGFR) CONSERVED DOMAIN-CONTAINING PROTEIN"/>
    <property type="match status" value="1"/>
</dbReference>
<dbReference type="InterPro" id="IPR006757">
    <property type="entry name" value="OGF_rcpt"/>
</dbReference>
<dbReference type="STRING" id="985895.E5A7M5"/>
<dbReference type="GO" id="GO:0140625">
    <property type="term" value="F:opioid growth factor receptor activity"/>
    <property type="evidence" value="ECO:0007669"/>
    <property type="project" value="InterPro"/>
</dbReference>
<evidence type="ECO:0000313" key="4">
    <source>
        <dbReference type="EMBL" id="CBX99620.1"/>
    </source>
</evidence>
<dbReference type="Proteomes" id="UP000002668">
    <property type="component" value="Genome"/>
</dbReference>
<dbReference type="InParanoid" id="E5A7M5"/>
<dbReference type="Pfam" id="PF04664">
    <property type="entry name" value="OGFr_N"/>
    <property type="match status" value="1"/>
</dbReference>
<dbReference type="AlphaFoldDB" id="E5A7M5"/>
<dbReference type="OrthoDB" id="9030204at2759"/>
<gene>
    <name evidence="4" type="ORF">LEMA_P088590.1</name>
</gene>
<dbReference type="GO" id="GO:0016020">
    <property type="term" value="C:membrane"/>
    <property type="evidence" value="ECO:0007669"/>
    <property type="project" value="InterPro"/>
</dbReference>
<dbReference type="GeneID" id="13289089"/>
<dbReference type="HOGENOM" id="CLU_068726_0_0_1"/>
<accession>E5A7M5</accession>
<dbReference type="OMA" id="SHNYIQM"/>
<dbReference type="EMBL" id="FP929136">
    <property type="protein sequence ID" value="CBX99620.1"/>
    <property type="molecule type" value="Genomic_DNA"/>
</dbReference>
<name>E5A7M5_LEPMJ</name>